<evidence type="ECO:0000313" key="3">
    <source>
        <dbReference type="EMBL" id="KAK2146179.1"/>
    </source>
</evidence>
<dbReference type="EMBL" id="JAODUP010000626">
    <property type="protein sequence ID" value="KAK2146179.1"/>
    <property type="molecule type" value="Genomic_DNA"/>
</dbReference>
<feature type="domain" description="Fibrinogen C-terminal" evidence="2">
    <location>
        <begin position="18"/>
        <end position="101"/>
    </location>
</feature>
<dbReference type="Pfam" id="PF00147">
    <property type="entry name" value="Fibrinogen_C"/>
    <property type="match status" value="1"/>
</dbReference>
<dbReference type="Gene3D" id="3.90.215.10">
    <property type="entry name" value="Gamma Fibrinogen, chain A, domain 1"/>
    <property type="match status" value="1"/>
</dbReference>
<keyword evidence="1" id="KW-0732">Signal</keyword>
<evidence type="ECO:0000256" key="1">
    <source>
        <dbReference type="SAM" id="SignalP"/>
    </source>
</evidence>
<dbReference type="Proteomes" id="UP001208570">
    <property type="component" value="Unassembled WGS sequence"/>
</dbReference>
<dbReference type="AlphaFoldDB" id="A0AAD9J4D7"/>
<name>A0AAD9J4D7_9ANNE</name>
<gene>
    <name evidence="3" type="ORF">LSH36_626g01014</name>
</gene>
<dbReference type="InterPro" id="IPR014716">
    <property type="entry name" value="Fibrinogen_a/b/g_C_1"/>
</dbReference>
<dbReference type="SUPFAM" id="SSF56496">
    <property type="entry name" value="Fibrinogen C-terminal domain-like"/>
    <property type="match status" value="1"/>
</dbReference>
<reference evidence="3" key="1">
    <citation type="journal article" date="2023" name="Mol. Biol. Evol.">
        <title>Third-Generation Sequencing Reveals the Adaptive Role of the Epigenome in Three Deep-Sea Polychaetes.</title>
        <authorList>
            <person name="Perez M."/>
            <person name="Aroh O."/>
            <person name="Sun Y."/>
            <person name="Lan Y."/>
            <person name="Juniper S.K."/>
            <person name="Young C.R."/>
            <person name="Angers B."/>
            <person name="Qian P.Y."/>
        </authorList>
    </citation>
    <scope>NUCLEOTIDE SEQUENCE</scope>
    <source>
        <strain evidence="3">P08H-3</strain>
    </source>
</reference>
<feature type="signal peptide" evidence="1">
    <location>
        <begin position="1"/>
        <end position="20"/>
    </location>
</feature>
<accession>A0AAD9J4D7</accession>
<feature type="chain" id="PRO_5042000423" description="Fibrinogen C-terminal domain-containing protein" evidence="1">
    <location>
        <begin position="21"/>
        <end position="102"/>
    </location>
</feature>
<organism evidence="3 4">
    <name type="scientific">Paralvinella palmiformis</name>
    <dbReference type="NCBI Taxonomy" id="53620"/>
    <lineage>
        <taxon>Eukaryota</taxon>
        <taxon>Metazoa</taxon>
        <taxon>Spiralia</taxon>
        <taxon>Lophotrochozoa</taxon>
        <taxon>Annelida</taxon>
        <taxon>Polychaeta</taxon>
        <taxon>Sedentaria</taxon>
        <taxon>Canalipalpata</taxon>
        <taxon>Terebellida</taxon>
        <taxon>Terebelliformia</taxon>
        <taxon>Alvinellidae</taxon>
        <taxon>Paralvinella</taxon>
    </lineage>
</organism>
<evidence type="ECO:0000313" key="4">
    <source>
        <dbReference type="Proteomes" id="UP001208570"/>
    </source>
</evidence>
<protein>
    <recommendedName>
        <fullName evidence="2">Fibrinogen C-terminal domain-containing protein</fullName>
    </recommendedName>
</protein>
<dbReference type="InterPro" id="IPR036056">
    <property type="entry name" value="Fibrinogen-like_C"/>
</dbReference>
<keyword evidence="4" id="KW-1185">Reference proteome</keyword>
<sequence>MAFTYILLSCLILMAKYASSDSLSFHLDCEFSTEKIDNDQARDHHLAREFQSPWWYCSKQVVVLTGLYGNVSEISSGSGIQWENDWATKRYAKYAVMMIRPN</sequence>
<comment type="caution">
    <text evidence="3">The sequence shown here is derived from an EMBL/GenBank/DDBJ whole genome shotgun (WGS) entry which is preliminary data.</text>
</comment>
<evidence type="ECO:0000259" key="2">
    <source>
        <dbReference type="Pfam" id="PF00147"/>
    </source>
</evidence>
<dbReference type="InterPro" id="IPR002181">
    <property type="entry name" value="Fibrinogen_a/b/g_C_dom"/>
</dbReference>
<proteinExistence type="predicted"/>